<protein>
    <recommendedName>
        <fullName evidence="1">YopX protein domain-containing protein</fullName>
    </recommendedName>
</protein>
<dbReference type="Proteomes" id="UP000288388">
    <property type="component" value="Unassembled WGS sequence"/>
</dbReference>
<name>A0A437UJ61_ENTAV</name>
<dbReference type="InterPro" id="IPR010024">
    <property type="entry name" value="CHP16711"/>
</dbReference>
<evidence type="ECO:0000259" key="1">
    <source>
        <dbReference type="Pfam" id="PF09643"/>
    </source>
</evidence>
<feature type="domain" description="YopX protein" evidence="1">
    <location>
        <begin position="4"/>
        <end position="132"/>
    </location>
</feature>
<dbReference type="AlphaFoldDB" id="A0A437UJ61"/>
<sequence>MIPNFKAWDKYHEMIVSIISIDFENKIAYVEQENGDRYDIHFDNLIFLQSTGLKDKNGVEIFEGDIVKVSVHNGFDYYDNEVCVVRKSRFHSGLVCINPNNDMECRIFNQDVLEDYQYEVIGNIYENPELLEVE</sequence>
<accession>A0A437UJ61</accession>
<proteinExistence type="predicted"/>
<dbReference type="InterPro" id="IPR019096">
    <property type="entry name" value="YopX_protein"/>
</dbReference>
<dbReference type="Gene3D" id="2.30.30.290">
    <property type="entry name" value="YopX-like domains"/>
    <property type="match status" value="1"/>
</dbReference>
<dbReference type="InterPro" id="IPR023385">
    <property type="entry name" value="YopX-like_C"/>
</dbReference>
<evidence type="ECO:0000313" key="3">
    <source>
        <dbReference type="Proteomes" id="UP000288388"/>
    </source>
</evidence>
<evidence type="ECO:0000313" key="2">
    <source>
        <dbReference type="EMBL" id="RVU93660.1"/>
    </source>
</evidence>
<reference evidence="2 3" key="1">
    <citation type="submission" date="2018-12" db="EMBL/GenBank/DDBJ databases">
        <title>A novel vanA-carrying plasmid in a clinical isolate of Enterococcus avium.</title>
        <authorList>
            <person name="Bernasconi O.J."/>
            <person name="Luzzaro F."/>
            <person name="Endimiani A."/>
        </authorList>
    </citation>
    <scope>NUCLEOTIDE SEQUENCE [LARGE SCALE GENOMIC DNA]</scope>
    <source>
        <strain evidence="2 3">LC0559/18</strain>
    </source>
</reference>
<organism evidence="2 3">
    <name type="scientific">Enterococcus avium</name>
    <name type="common">Streptococcus avium</name>
    <dbReference type="NCBI Taxonomy" id="33945"/>
    <lineage>
        <taxon>Bacteria</taxon>
        <taxon>Bacillati</taxon>
        <taxon>Bacillota</taxon>
        <taxon>Bacilli</taxon>
        <taxon>Lactobacillales</taxon>
        <taxon>Enterococcaceae</taxon>
        <taxon>Enterococcus</taxon>
    </lineage>
</organism>
<dbReference type="SUPFAM" id="SSF159006">
    <property type="entry name" value="YopX-like"/>
    <property type="match status" value="1"/>
</dbReference>
<dbReference type="EMBL" id="RYZS01000001">
    <property type="protein sequence ID" value="RVU93660.1"/>
    <property type="molecule type" value="Genomic_DNA"/>
</dbReference>
<dbReference type="Pfam" id="PF09643">
    <property type="entry name" value="YopX"/>
    <property type="match status" value="1"/>
</dbReference>
<dbReference type="NCBIfam" id="TIGR01671">
    <property type="entry name" value="phage_TIGR01671"/>
    <property type="match status" value="1"/>
</dbReference>
<dbReference type="RefSeq" id="WP_127978099.1">
    <property type="nucleotide sequence ID" value="NZ_JBDKBT010000074.1"/>
</dbReference>
<comment type="caution">
    <text evidence="2">The sequence shown here is derived from an EMBL/GenBank/DDBJ whole genome shotgun (WGS) entry which is preliminary data.</text>
</comment>
<gene>
    <name evidence="2" type="ORF">EK398_01600</name>
</gene>